<keyword evidence="1" id="KW-0677">Repeat</keyword>
<evidence type="ECO:0000256" key="4">
    <source>
        <dbReference type="PROSITE-ProRule" id="PRU00023"/>
    </source>
</evidence>
<organism evidence="7 8">
    <name type="scientific">Periophthalmus magnuspinnatus</name>
    <dbReference type="NCBI Taxonomy" id="409849"/>
    <lineage>
        <taxon>Eukaryota</taxon>
        <taxon>Metazoa</taxon>
        <taxon>Chordata</taxon>
        <taxon>Craniata</taxon>
        <taxon>Vertebrata</taxon>
        <taxon>Euteleostomi</taxon>
        <taxon>Actinopterygii</taxon>
        <taxon>Neopterygii</taxon>
        <taxon>Teleostei</taxon>
        <taxon>Neoteleostei</taxon>
        <taxon>Acanthomorphata</taxon>
        <taxon>Gobiaria</taxon>
        <taxon>Gobiiformes</taxon>
        <taxon>Gobioidei</taxon>
        <taxon>Gobiidae</taxon>
        <taxon>Oxudercinae</taxon>
        <taxon>Periophthalmus</taxon>
    </lineage>
</organism>
<protein>
    <recommendedName>
        <fullName evidence="6">SOWAHA-C winged helix-turn-helix domain-containing protein</fullName>
    </recommendedName>
</protein>
<keyword evidence="2 4" id="KW-0040">ANK repeat</keyword>
<accession>A0A3B4AAK2</accession>
<dbReference type="Pfam" id="PF25877">
    <property type="entry name" value="WHD_SOWAH"/>
    <property type="match status" value="1"/>
</dbReference>
<evidence type="ECO:0000256" key="3">
    <source>
        <dbReference type="ARBA" id="ARBA00038122"/>
    </source>
</evidence>
<evidence type="ECO:0000256" key="2">
    <source>
        <dbReference type="ARBA" id="ARBA00023043"/>
    </source>
</evidence>
<dbReference type="STRING" id="409849.ENSPMGP00000013750"/>
<dbReference type="InterPro" id="IPR036770">
    <property type="entry name" value="Ankyrin_rpt-contain_sf"/>
</dbReference>
<dbReference type="Gene3D" id="1.25.40.20">
    <property type="entry name" value="Ankyrin repeat-containing domain"/>
    <property type="match status" value="1"/>
</dbReference>
<dbReference type="SUPFAM" id="SSF48403">
    <property type="entry name" value="Ankyrin repeat"/>
    <property type="match status" value="1"/>
</dbReference>
<evidence type="ECO:0000256" key="1">
    <source>
        <dbReference type="ARBA" id="ARBA00022737"/>
    </source>
</evidence>
<evidence type="ECO:0000256" key="5">
    <source>
        <dbReference type="SAM" id="MobiDB-lite"/>
    </source>
</evidence>
<keyword evidence="8" id="KW-1185">Reference proteome</keyword>
<dbReference type="Proteomes" id="UP000261520">
    <property type="component" value="Unplaced"/>
</dbReference>
<feature type="domain" description="SOWAHA-C winged helix-turn-helix" evidence="6">
    <location>
        <begin position="5"/>
        <end position="85"/>
    </location>
</feature>
<feature type="region of interest" description="Disordered" evidence="5">
    <location>
        <begin position="303"/>
        <end position="327"/>
    </location>
</feature>
<dbReference type="Pfam" id="PF12796">
    <property type="entry name" value="Ank_2"/>
    <property type="match status" value="1"/>
</dbReference>
<dbReference type="PANTHER" id="PTHR14491:SF4">
    <property type="entry name" value="ANKYRIN REPEAT DOMAIN-CONTAINING PROTEIN SOWAHC"/>
    <property type="match status" value="1"/>
</dbReference>
<evidence type="ECO:0000259" key="6">
    <source>
        <dbReference type="Pfam" id="PF25877"/>
    </source>
</evidence>
<dbReference type="InterPro" id="IPR058889">
    <property type="entry name" value="WHD_SOWAHA-C"/>
</dbReference>
<proteinExistence type="inferred from homology"/>
<dbReference type="PANTHER" id="PTHR14491">
    <property type="entry name" value="SOSONDOWAH, ISOFORM G"/>
    <property type="match status" value="1"/>
</dbReference>
<dbReference type="AlphaFoldDB" id="A0A3B4AAK2"/>
<feature type="region of interest" description="Disordered" evidence="5">
    <location>
        <begin position="348"/>
        <end position="367"/>
    </location>
</feature>
<reference evidence="7" key="1">
    <citation type="submission" date="2025-08" db="UniProtKB">
        <authorList>
            <consortium name="Ensembl"/>
        </authorList>
    </citation>
    <scope>IDENTIFICATION</scope>
</reference>
<feature type="repeat" description="ANK" evidence="4">
    <location>
        <begin position="215"/>
        <end position="236"/>
    </location>
</feature>
<dbReference type="Ensembl" id="ENSPMGT00000014678.1">
    <property type="protein sequence ID" value="ENSPMGP00000013750.1"/>
    <property type="gene ID" value="ENSPMGG00000011307.1"/>
</dbReference>
<evidence type="ECO:0000313" key="8">
    <source>
        <dbReference type="Proteomes" id="UP000261520"/>
    </source>
</evidence>
<reference evidence="7" key="2">
    <citation type="submission" date="2025-09" db="UniProtKB">
        <authorList>
            <consortium name="Ensembl"/>
        </authorList>
    </citation>
    <scope>IDENTIFICATION</scope>
</reference>
<comment type="similarity">
    <text evidence="3">Belongs to the SOWAH family.</text>
</comment>
<dbReference type="SMART" id="SM00248">
    <property type="entry name" value="ANK"/>
    <property type="match status" value="2"/>
</dbReference>
<feature type="compositionally biased region" description="Basic residues" evidence="5">
    <location>
        <begin position="357"/>
        <end position="367"/>
    </location>
</feature>
<sequence>MAMKCSQEAILNFLRQRGGRVPNTELVEHFKSIFPSDPKKKAAVRELFKGYVDSVAYVKTENGVKHVCLKKKFREDTLNQEKSHDGTPKSSREHFLEVMMCSSPQVRLNIDLRRLSRSDSDSASISSCNLEEDRNSATLDPLEHEWMMCASDAEWGSLQRLLNDDPGLVLKKDFVTGFTCLHWAAKQGKPELIALIINFAKQHNVPVSVDVRSSTGYTPLHLAAMHSHMDVVKLLVGAYNADVEVRDYSGRKACQYLTDNVSVDIRDIIGAYEIETENKPASAGKRWRFNKVLQVKPLRRLNSTGDSDTLDGGAREAPLRRRSSLSRMKPKLQKLKWRTSQLVHSSTFHGAEDLEKRKARPKTHYFG</sequence>
<evidence type="ECO:0000313" key="7">
    <source>
        <dbReference type="Ensembl" id="ENSPMGP00000013750.1"/>
    </source>
</evidence>
<dbReference type="PROSITE" id="PS50088">
    <property type="entry name" value="ANK_REPEAT"/>
    <property type="match status" value="1"/>
</dbReference>
<name>A0A3B4AAK2_9GOBI</name>
<dbReference type="PROSITE" id="PS50297">
    <property type="entry name" value="ANK_REP_REGION"/>
    <property type="match status" value="1"/>
</dbReference>
<dbReference type="InterPro" id="IPR002110">
    <property type="entry name" value="Ankyrin_rpt"/>
</dbReference>